<evidence type="ECO:0000256" key="9">
    <source>
        <dbReference type="ARBA" id="ARBA00023242"/>
    </source>
</evidence>
<comment type="caution">
    <text evidence="12">The sequence shown here is derived from an EMBL/GenBank/DDBJ whole genome shotgun (WGS) entry which is preliminary data.</text>
</comment>
<evidence type="ECO:0000259" key="11">
    <source>
        <dbReference type="PROSITE" id="PS51843"/>
    </source>
</evidence>
<dbReference type="Gene3D" id="3.30.50.10">
    <property type="entry name" value="Erythroid Transcription Factor GATA-1, subunit A"/>
    <property type="match status" value="1"/>
</dbReference>
<evidence type="ECO:0000259" key="10">
    <source>
        <dbReference type="PROSITE" id="PS51030"/>
    </source>
</evidence>
<feature type="domain" description="Nuclear receptor" evidence="10">
    <location>
        <begin position="3"/>
        <end position="72"/>
    </location>
</feature>
<dbReference type="Proteomes" id="UP000483820">
    <property type="component" value="Chromosome V"/>
</dbReference>
<dbReference type="PROSITE" id="PS51030">
    <property type="entry name" value="NUCLEAR_REC_DBD_2"/>
    <property type="match status" value="1"/>
</dbReference>
<dbReference type="InterPro" id="IPR013088">
    <property type="entry name" value="Znf_NHR/GATA"/>
</dbReference>
<evidence type="ECO:0000256" key="7">
    <source>
        <dbReference type="ARBA" id="ARBA00023163"/>
    </source>
</evidence>
<keyword evidence="3" id="KW-0863">Zinc-finger</keyword>
<dbReference type="SUPFAM" id="SSF57716">
    <property type="entry name" value="Glucocorticoid receptor-like (DNA-binding domain)"/>
    <property type="match status" value="1"/>
</dbReference>
<keyword evidence="9" id="KW-0539">Nucleus</keyword>
<dbReference type="PROSITE" id="PS51843">
    <property type="entry name" value="NR_LBD"/>
    <property type="match status" value="1"/>
</dbReference>
<keyword evidence="7" id="KW-0804">Transcription</keyword>
<dbReference type="KEGG" id="crq:GCK72_020921"/>
<evidence type="ECO:0000313" key="13">
    <source>
        <dbReference type="Proteomes" id="UP000483820"/>
    </source>
</evidence>
<dbReference type="GO" id="GO:0043565">
    <property type="term" value="F:sequence-specific DNA binding"/>
    <property type="evidence" value="ECO:0007669"/>
    <property type="project" value="InterPro"/>
</dbReference>
<accession>A0A6A5GID5</accession>
<dbReference type="CDD" id="cd06157">
    <property type="entry name" value="NR_LBD"/>
    <property type="match status" value="1"/>
</dbReference>
<evidence type="ECO:0000256" key="1">
    <source>
        <dbReference type="ARBA" id="ARBA00005993"/>
    </source>
</evidence>
<evidence type="ECO:0000256" key="3">
    <source>
        <dbReference type="ARBA" id="ARBA00022771"/>
    </source>
</evidence>
<dbReference type="PANTHER" id="PTHR45886">
    <property type="entry name" value="NUCLEAR HORMONE RECEPTOR FAMILY-RELATED-RELATED"/>
    <property type="match status" value="1"/>
</dbReference>
<dbReference type="InterPro" id="IPR001628">
    <property type="entry name" value="Znf_hrmn_rcpt"/>
</dbReference>
<sequence length="320" mass="36806">MSSESCLICQKPTNSFNYGIFSCNACKIYFRRVILGKPVAKCSHTASIPLTCRFCRLKKCIESGMSFQSRDIQSDCDTLTKWINNLKVLYTHRKRLILNCRFDGDPTIEELAALPGPLVFQSRPKDYKMGILEWGVLIALSTIDYFKKFNFFNLLELKDQVILIQQSFSDFDTLSGSFKAVELKKAEFLNPDGTDIFLKMDSGVCEVLENNIRCKLVGRMCELKITLEEFLLLTAVFLCNPALSDLSAKSILSTYQKVYTSALLHYCMMTHQQNGTTRFTDLLSLFHSVKIAHQEIRTHYYFCIIQKPNLPFRNMFSHEF</sequence>
<dbReference type="CTD" id="9807979"/>
<dbReference type="InterPro" id="IPR000536">
    <property type="entry name" value="Nucl_hrmn_rcpt_lig-bd"/>
</dbReference>
<dbReference type="Gene3D" id="1.10.565.10">
    <property type="entry name" value="Retinoid X Receptor"/>
    <property type="match status" value="1"/>
</dbReference>
<dbReference type="SMART" id="SM00430">
    <property type="entry name" value="HOLI"/>
    <property type="match status" value="1"/>
</dbReference>
<proteinExistence type="inferred from homology"/>
<feature type="domain" description="NR LBD" evidence="11">
    <location>
        <begin position="103"/>
        <end position="320"/>
    </location>
</feature>
<organism evidence="12 13">
    <name type="scientific">Caenorhabditis remanei</name>
    <name type="common">Caenorhabditis vulgaris</name>
    <dbReference type="NCBI Taxonomy" id="31234"/>
    <lineage>
        <taxon>Eukaryota</taxon>
        <taxon>Metazoa</taxon>
        <taxon>Ecdysozoa</taxon>
        <taxon>Nematoda</taxon>
        <taxon>Chromadorea</taxon>
        <taxon>Rhabditida</taxon>
        <taxon>Rhabditina</taxon>
        <taxon>Rhabditomorpha</taxon>
        <taxon>Rhabditoidea</taxon>
        <taxon>Rhabditidae</taxon>
        <taxon>Peloderinae</taxon>
        <taxon>Caenorhabditis</taxon>
    </lineage>
</organism>
<evidence type="ECO:0000256" key="8">
    <source>
        <dbReference type="ARBA" id="ARBA00023170"/>
    </source>
</evidence>
<dbReference type="EMBL" id="WUAV01000005">
    <property type="protein sequence ID" value="KAF1754361.1"/>
    <property type="molecule type" value="Genomic_DNA"/>
</dbReference>
<dbReference type="Pfam" id="PF00105">
    <property type="entry name" value="zf-C4"/>
    <property type="match status" value="1"/>
</dbReference>
<dbReference type="GeneID" id="9807979"/>
<protein>
    <submittedName>
        <fullName evidence="12">Uncharacterized protein</fullName>
    </submittedName>
</protein>
<dbReference type="SUPFAM" id="SSF48508">
    <property type="entry name" value="Nuclear receptor ligand-binding domain"/>
    <property type="match status" value="1"/>
</dbReference>
<dbReference type="InterPro" id="IPR035500">
    <property type="entry name" value="NHR-like_dom_sf"/>
</dbReference>
<dbReference type="Pfam" id="PF00104">
    <property type="entry name" value="Hormone_recep"/>
    <property type="match status" value="1"/>
</dbReference>
<keyword evidence="6" id="KW-0238">DNA-binding</keyword>
<dbReference type="PRINTS" id="PR00047">
    <property type="entry name" value="STROIDFINGER"/>
</dbReference>
<gene>
    <name evidence="12" type="ORF">GCK72_020921</name>
</gene>
<dbReference type="RefSeq" id="XP_003106535.2">
    <property type="nucleotide sequence ID" value="XM_003106487.2"/>
</dbReference>
<keyword evidence="8" id="KW-0675">Receptor</keyword>
<evidence type="ECO:0000256" key="5">
    <source>
        <dbReference type="ARBA" id="ARBA00023015"/>
    </source>
</evidence>
<name>A0A6A5GID5_CAERE</name>
<evidence type="ECO:0000256" key="4">
    <source>
        <dbReference type="ARBA" id="ARBA00022833"/>
    </source>
</evidence>
<evidence type="ECO:0000256" key="6">
    <source>
        <dbReference type="ARBA" id="ARBA00023125"/>
    </source>
</evidence>
<reference evidence="12 13" key="1">
    <citation type="submission" date="2019-12" db="EMBL/GenBank/DDBJ databases">
        <title>Chromosome-level assembly of the Caenorhabditis remanei genome.</title>
        <authorList>
            <person name="Teterina A.A."/>
            <person name="Willis J.H."/>
            <person name="Phillips P.C."/>
        </authorList>
    </citation>
    <scope>NUCLEOTIDE SEQUENCE [LARGE SCALE GENOMIC DNA]</scope>
    <source>
        <strain evidence="12 13">PX506</strain>
        <tissue evidence="12">Whole organism</tissue>
    </source>
</reference>
<dbReference type="SMART" id="SM00399">
    <property type="entry name" value="ZnF_C4"/>
    <property type="match status" value="1"/>
</dbReference>
<keyword evidence="2" id="KW-0479">Metal-binding</keyword>
<evidence type="ECO:0000313" key="12">
    <source>
        <dbReference type="EMBL" id="KAF1754361.1"/>
    </source>
</evidence>
<keyword evidence="4" id="KW-0862">Zinc</keyword>
<dbReference type="GO" id="GO:0003700">
    <property type="term" value="F:DNA-binding transcription factor activity"/>
    <property type="evidence" value="ECO:0007669"/>
    <property type="project" value="InterPro"/>
</dbReference>
<dbReference type="GO" id="GO:0008270">
    <property type="term" value="F:zinc ion binding"/>
    <property type="evidence" value="ECO:0007669"/>
    <property type="project" value="UniProtKB-KW"/>
</dbReference>
<evidence type="ECO:0000256" key="2">
    <source>
        <dbReference type="ARBA" id="ARBA00022723"/>
    </source>
</evidence>
<dbReference type="AlphaFoldDB" id="A0A6A5GID5"/>
<comment type="similarity">
    <text evidence="1">Belongs to the nuclear hormone receptor family.</text>
</comment>
<dbReference type="PANTHER" id="PTHR45886:SF8">
    <property type="entry name" value="NUCLEAR HORMONE RECEPTOR FAMILY-RELATED"/>
    <property type="match status" value="1"/>
</dbReference>
<keyword evidence="5" id="KW-0805">Transcription regulation</keyword>